<feature type="transmembrane region" description="Helical" evidence="6">
    <location>
        <begin position="279"/>
        <end position="296"/>
    </location>
</feature>
<feature type="transmembrane region" description="Helical" evidence="6">
    <location>
        <begin position="308"/>
        <end position="325"/>
    </location>
</feature>
<feature type="transmembrane region" description="Helical" evidence="6">
    <location>
        <begin position="50"/>
        <end position="77"/>
    </location>
</feature>
<keyword evidence="4 6" id="KW-1133">Transmembrane helix</keyword>
<dbReference type="GO" id="GO:0043190">
    <property type="term" value="C:ATP-binding cassette (ABC) transporter complex"/>
    <property type="evidence" value="ECO:0007669"/>
    <property type="project" value="TreeGrafter"/>
</dbReference>
<keyword evidence="8" id="KW-1185">Reference proteome</keyword>
<evidence type="ECO:0000313" key="7">
    <source>
        <dbReference type="EMBL" id="TRL38589.1"/>
    </source>
</evidence>
<dbReference type="PANTHER" id="PTHR33529:SF6">
    <property type="entry name" value="YJGP_YJGQ FAMILY PERMEASE"/>
    <property type="match status" value="1"/>
</dbReference>
<comment type="subcellular location">
    <subcellularLocation>
        <location evidence="1">Cell membrane</location>
        <topology evidence="1">Multi-pass membrane protein</topology>
    </subcellularLocation>
</comment>
<evidence type="ECO:0000256" key="1">
    <source>
        <dbReference type="ARBA" id="ARBA00004651"/>
    </source>
</evidence>
<accession>A0A549T9N9</accession>
<sequence length="393" mass="43636">MKLLELYIFRRAFQMFFITLIPVLTIIWTIQVLGRINLVTDTGQSMGSFVLLATFILPTIIPVVLPFAVVIGVTQTLNAMNNDSELAVIDAAGAPRSVLYRPVMLLAIGMAAFSFLITNFVEPASRTKARDMVAEAYADLLSSVIEEKTFRSIEDNLYVQISERHSGRILKGLFLVDYRDPNMELIYYAREGSIDESGTTLTMRDGEVHRKAKDGRISIVKFLSYAFDLSSMNETTGDKAVFSSDRSLAFLLKPDPTDKAFLSSPGAFRSELHRRLSDWMLPVVFGLISLVVAGNVRSSRRTRMHPMVLALILAFALRWLSFYIVNLTKTNAAMVPLVYLVPAAFGAICVVMLMTNRGLRLPSFLANHTGRWMNKAESGLRQMASGSKGGGQP</sequence>
<organism evidence="7 8">
    <name type="scientific">Rhizobium straminoryzae</name>
    <dbReference type="NCBI Taxonomy" id="1387186"/>
    <lineage>
        <taxon>Bacteria</taxon>
        <taxon>Pseudomonadati</taxon>
        <taxon>Pseudomonadota</taxon>
        <taxon>Alphaproteobacteria</taxon>
        <taxon>Hyphomicrobiales</taxon>
        <taxon>Rhizobiaceae</taxon>
        <taxon>Rhizobium/Agrobacterium group</taxon>
        <taxon>Rhizobium</taxon>
    </lineage>
</organism>
<evidence type="ECO:0000256" key="4">
    <source>
        <dbReference type="ARBA" id="ARBA00022989"/>
    </source>
</evidence>
<keyword evidence="2" id="KW-1003">Cell membrane</keyword>
<feature type="transmembrane region" description="Helical" evidence="6">
    <location>
        <begin position="12"/>
        <end position="30"/>
    </location>
</feature>
<dbReference type="PANTHER" id="PTHR33529">
    <property type="entry name" value="SLR0882 PROTEIN-RELATED"/>
    <property type="match status" value="1"/>
</dbReference>
<evidence type="ECO:0000256" key="2">
    <source>
        <dbReference type="ARBA" id="ARBA00022475"/>
    </source>
</evidence>
<keyword evidence="3 6" id="KW-0812">Transmembrane</keyword>
<dbReference type="RefSeq" id="WP_143125573.1">
    <property type="nucleotide sequence ID" value="NZ_VJMG01000030.1"/>
</dbReference>
<dbReference type="EMBL" id="VJMG01000030">
    <property type="protein sequence ID" value="TRL38589.1"/>
    <property type="molecule type" value="Genomic_DNA"/>
</dbReference>
<dbReference type="InterPro" id="IPR005495">
    <property type="entry name" value="LptG/LptF_permease"/>
</dbReference>
<comment type="caution">
    <text evidence="7">The sequence shown here is derived from an EMBL/GenBank/DDBJ whole genome shotgun (WGS) entry which is preliminary data.</text>
</comment>
<dbReference type="GO" id="GO:0015920">
    <property type="term" value="P:lipopolysaccharide transport"/>
    <property type="evidence" value="ECO:0007669"/>
    <property type="project" value="TreeGrafter"/>
</dbReference>
<gene>
    <name evidence="7" type="ORF">FNA46_12715</name>
</gene>
<evidence type="ECO:0000256" key="6">
    <source>
        <dbReference type="SAM" id="Phobius"/>
    </source>
</evidence>
<evidence type="ECO:0000313" key="8">
    <source>
        <dbReference type="Proteomes" id="UP000316801"/>
    </source>
</evidence>
<feature type="transmembrane region" description="Helical" evidence="6">
    <location>
        <begin position="98"/>
        <end position="121"/>
    </location>
</feature>
<dbReference type="Proteomes" id="UP000316801">
    <property type="component" value="Unassembled WGS sequence"/>
</dbReference>
<dbReference type="AlphaFoldDB" id="A0A549T9N9"/>
<feature type="transmembrane region" description="Helical" evidence="6">
    <location>
        <begin position="337"/>
        <end position="355"/>
    </location>
</feature>
<evidence type="ECO:0000256" key="5">
    <source>
        <dbReference type="ARBA" id="ARBA00023136"/>
    </source>
</evidence>
<dbReference type="Pfam" id="PF03739">
    <property type="entry name" value="LptF_LptG"/>
    <property type="match status" value="1"/>
</dbReference>
<keyword evidence="5 6" id="KW-0472">Membrane</keyword>
<reference evidence="7 8" key="1">
    <citation type="submission" date="2019-07" db="EMBL/GenBank/DDBJ databases">
        <title>Ln-dependent methylotrophs.</title>
        <authorList>
            <person name="Tani A."/>
        </authorList>
    </citation>
    <scope>NUCLEOTIDE SEQUENCE [LARGE SCALE GENOMIC DNA]</scope>
    <source>
        <strain evidence="7 8">SM12</strain>
    </source>
</reference>
<name>A0A549T9N9_9HYPH</name>
<proteinExistence type="predicted"/>
<protein>
    <submittedName>
        <fullName evidence="7">LptF/LptG family permease</fullName>
    </submittedName>
</protein>
<evidence type="ECO:0000256" key="3">
    <source>
        <dbReference type="ARBA" id="ARBA00022692"/>
    </source>
</evidence>